<dbReference type="InterPro" id="IPR016040">
    <property type="entry name" value="NAD(P)-bd_dom"/>
</dbReference>
<organism evidence="3 4">
    <name type="scientific">Hyaloscypha variabilis (strain UAMH 11265 / GT02V1 / F)</name>
    <name type="common">Meliniomyces variabilis</name>
    <dbReference type="NCBI Taxonomy" id="1149755"/>
    <lineage>
        <taxon>Eukaryota</taxon>
        <taxon>Fungi</taxon>
        <taxon>Dikarya</taxon>
        <taxon>Ascomycota</taxon>
        <taxon>Pezizomycotina</taxon>
        <taxon>Leotiomycetes</taxon>
        <taxon>Helotiales</taxon>
        <taxon>Hyaloscyphaceae</taxon>
        <taxon>Hyaloscypha</taxon>
        <taxon>Hyaloscypha variabilis</taxon>
    </lineage>
</organism>
<name>A0A2J6RP51_HYAVF</name>
<keyword evidence="4" id="KW-1185">Reference proteome</keyword>
<dbReference type="PANTHER" id="PTHR43355:SF2">
    <property type="entry name" value="FLAVIN REDUCTASE (NADPH)"/>
    <property type="match status" value="1"/>
</dbReference>
<evidence type="ECO:0000259" key="2">
    <source>
        <dbReference type="Pfam" id="PF13460"/>
    </source>
</evidence>
<dbReference type="Pfam" id="PF13460">
    <property type="entry name" value="NAD_binding_10"/>
    <property type="match status" value="1"/>
</dbReference>
<dbReference type="AlphaFoldDB" id="A0A2J6RP51"/>
<dbReference type="InterPro" id="IPR051606">
    <property type="entry name" value="Polyketide_Oxido-like"/>
</dbReference>
<dbReference type="Gene3D" id="3.40.50.720">
    <property type="entry name" value="NAD(P)-binding Rossmann-like Domain"/>
    <property type="match status" value="1"/>
</dbReference>
<dbReference type="STRING" id="1149755.A0A2J6RP51"/>
<dbReference type="EMBL" id="KZ613945">
    <property type="protein sequence ID" value="PMD40297.1"/>
    <property type="molecule type" value="Genomic_DNA"/>
</dbReference>
<evidence type="ECO:0000313" key="3">
    <source>
        <dbReference type="EMBL" id="PMD40297.1"/>
    </source>
</evidence>
<proteinExistence type="inferred from homology"/>
<accession>A0A2J6RP51</accession>
<dbReference type="GO" id="GO:0016646">
    <property type="term" value="F:oxidoreductase activity, acting on the CH-NH group of donors, NAD or NADP as acceptor"/>
    <property type="evidence" value="ECO:0007669"/>
    <property type="project" value="TreeGrafter"/>
</dbReference>
<protein>
    <recommendedName>
        <fullName evidence="2">NAD(P)-binding domain-containing protein</fullName>
    </recommendedName>
</protein>
<comment type="similarity">
    <text evidence="1">Belongs to the avfA family.</text>
</comment>
<dbReference type="PANTHER" id="PTHR43355">
    <property type="entry name" value="FLAVIN REDUCTASE (NADPH)"/>
    <property type="match status" value="1"/>
</dbReference>
<dbReference type="OrthoDB" id="10254221at2759"/>
<dbReference type="SUPFAM" id="SSF51735">
    <property type="entry name" value="NAD(P)-binding Rossmann-fold domains"/>
    <property type="match status" value="1"/>
</dbReference>
<dbReference type="InterPro" id="IPR036291">
    <property type="entry name" value="NAD(P)-bd_dom_sf"/>
</dbReference>
<dbReference type="Proteomes" id="UP000235786">
    <property type="component" value="Unassembled WGS sequence"/>
</dbReference>
<evidence type="ECO:0000256" key="1">
    <source>
        <dbReference type="ARBA" id="ARBA00038376"/>
    </source>
</evidence>
<feature type="domain" description="NAD(P)-binding" evidence="2">
    <location>
        <begin position="14"/>
        <end position="217"/>
    </location>
</feature>
<gene>
    <name evidence="3" type="ORF">L207DRAFT_511814</name>
</gene>
<reference evidence="3 4" key="1">
    <citation type="submission" date="2016-04" db="EMBL/GenBank/DDBJ databases">
        <title>A degradative enzymes factory behind the ericoid mycorrhizal symbiosis.</title>
        <authorList>
            <consortium name="DOE Joint Genome Institute"/>
            <person name="Martino E."/>
            <person name="Morin E."/>
            <person name="Grelet G."/>
            <person name="Kuo A."/>
            <person name="Kohler A."/>
            <person name="Daghino S."/>
            <person name="Barry K."/>
            <person name="Choi C."/>
            <person name="Cichocki N."/>
            <person name="Clum A."/>
            <person name="Copeland A."/>
            <person name="Hainaut M."/>
            <person name="Haridas S."/>
            <person name="Labutti K."/>
            <person name="Lindquist E."/>
            <person name="Lipzen A."/>
            <person name="Khouja H.-R."/>
            <person name="Murat C."/>
            <person name="Ohm R."/>
            <person name="Olson A."/>
            <person name="Spatafora J."/>
            <person name="Veneault-Fourrey C."/>
            <person name="Henrissat B."/>
            <person name="Grigoriev I."/>
            <person name="Martin F."/>
            <person name="Perotto S."/>
        </authorList>
    </citation>
    <scope>NUCLEOTIDE SEQUENCE [LARGE SCALE GENOMIC DNA]</scope>
    <source>
        <strain evidence="3 4">F</strain>
    </source>
</reference>
<evidence type="ECO:0000313" key="4">
    <source>
        <dbReference type="Proteomes" id="UP000235786"/>
    </source>
</evidence>
<sequence length="262" mass="28940">MVTPADTRTIAIFGATGQTGRVIVRHLLAQAESRPLQLQIYVRDRAKLFTLCPGIDTKPHVQIFQGALTDVEVAKSTLSGAQIIVSTLGENDNVPGVRVLQDGANSIIAALEDLKAQQKGWQKPHVFYLSSSTYNARFAAERPPFVHWLIKTAFSHPYADLAKAQARLLESTSLLSITLIQPPVLIEEEGTGHEISTESVRLAVSYEDLGAAFMEMVLEDRYQELLAVGVSSKLGDRPARYAPEIFRRIFWGMLAHIKSLVF</sequence>